<feature type="compositionally biased region" description="Gly residues" evidence="1">
    <location>
        <begin position="21"/>
        <end position="31"/>
    </location>
</feature>
<keyword evidence="3" id="KW-1185">Reference proteome</keyword>
<gene>
    <name evidence="2" type="ORF">GCM10017581_031630</name>
</gene>
<dbReference type="Proteomes" id="UP001143480">
    <property type="component" value="Unassembled WGS sequence"/>
</dbReference>
<sequence length="82" mass="7858">MRGHAGGPAAGVDVTGQRAGRLGGPGQGDGGGDAEHGDGGAGQGPPLAVACSAGGRREADGGVPREGYGRYERMATAVWTAA</sequence>
<dbReference type="EMBL" id="BSFP01000015">
    <property type="protein sequence ID" value="GLL01422.1"/>
    <property type="molecule type" value="Genomic_DNA"/>
</dbReference>
<evidence type="ECO:0000256" key="1">
    <source>
        <dbReference type="SAM" id="MobiDB-lite"/>
    </source>
</evidence>
<accession>A0A9W6NM06</accession>
<proteinExistence type="predicted"/>
<reference evidence="2" key="1">
    <citation type="journal article" date="2014" name="Int. J. Syst. Evol. Microbiol.">
        <title>Complete genome sequence of Corynebacterium casei LMG S-19264T (=DSM 44701T), isolated from a smear-ripened cheese.</title>
        <authorList>
            <consortium name="US DOE Joint Genome Institute (JGI-PGF)"/>
            <person name="Walter F."/>
            <person name="Albersmeier A."/>
            <person name="Kalinowski J."/>
            <person name="Ruckert C."/>
        </authorList>
    </citation>
    <scope>NUCLEOTIDE SEQUENCE</scope>
    <source>
        <strain evidence="2">VKM Ac-1321</strain>
    </source>
</reference>
<organism evidence="2 3">
    <name type="scientific">Dactylosporangium matsuzakiense</name>
    <dbReference type="NCBI Taxonomy" id="53360"/>
    <lineage>
        <taxon>Bacteria</taxon>
        <taxon>Bacillati</taxon>
        <taxon>Actinomycetota</taxon>
        <taxon>Actinomycetes</taxon>
        <taxon>Micromonosporales</taxon>
        <taxon>Micromonosporaceae</taxon>
        <taxon>Dactylosporangium</taxon>
    </lineage>
</organism>
<name>A0A9W6NM06_9ACTN</name>
<evidence type="ECO:0000313" key="2">
    <source>
        <dbReference type="EMBL" id="GLL01422.1"/>
    </source>
</evidence>
<evidence type="ECO:0000313" key="3">
    <source>
        <dbReference type="Proteomes" id="UP001143480"/>
    </source>
</evidence>
<feature type="region of interest" description="Disordered" evidence="1">
    <location>
        <begin position="1"/>
        <end position="48"/>
    </location>
</feature>
<dbReference type="AlphaFoldDB" id="A0A9W6NM06"/>
<comment type="caution">
    <text evidence="2">The sequence shown here is derived from an EMBL/GenBank/DDBJ whole genome shotgun (WGS) entry which is preliminary data.</text>
</comment>
<reference evidence="2" key="2">
    <citation type="submission" date="2023-01" db="EMBL/GenBank/DDBJ databases">
        <authorList>
            <person name="Sun Q."/>
            <person name="Evtushenko L."/>
        </authorList>
    </citation>
    <scope>NUCLEOTIDE SEQUENCE</scope>
    <source>
        <strain evidence="2">VKM Ac-1321</strain>
    </source>
</reference>
<protein>
    <submittedName>
        <fullName evidence="2">Uncharacterized protein</fullName>
    </submittedName>
</protein>